<evidence type="ECO:0000313" key="11">
    <source>
        <dbReference type="Proteomes" id="UP001500298"/>
    </source>
</evidence>
<comment type="subcellular location">
    <subcellularLocation>
        <location evidence="1">Cell membrane</location>
        <topology evidence="1">Multi-pass membrane protein</topology>
    </subcellularLocation>
</comment>
<evidence type="ECO:0000256" key="8">
    <source>
        <dbReference type="SAM" id="Phobius"/>
    </source>
</evidence>
<protein>
    <submittedName>
        <fullName evidence="10">Glycosyltransferase family 39 protein</fullName>
    </submittedName>
</protein>
<keyword evidence="4" id="KW-0808">Transferase</keyword>
<sequence>MNRNLERDLHAPMSQKVPSANYRTIRGVSILLVMLTFLVNLGVNDIWMPNESFYADAVREMLRTNNFLDIYFNGELRFNKPPVTYWAMALSAWLLGLDEFSLRLPIALMALGTILYTKRIADLMYGKEVGWLSAAAMAFSIQFFFTTRYASPETPLAFFFTLTLYHFLKAYQQGGFLNYAWFYISLGLTVLTKGFPYYVVIGGIAGLFVLLDQKGKWPLIWNKVLGMYLWWGVPLAIGIGMSWITYAWLTFGEQFTEVYQHETTDRAFDWGGYTIRDVFYYIEVNLWAMLPYSLVSFFALIVFARQRQKVSLLLSWTIVMFVVFTIAQGKLPTYWIQAAPALSILSAYFLVHYQPKTKIQQRLWYISLGVPAFLMLAINMAMVYLTDVSPIWWALHACPLVFLILYYYFPSYISRQVYPKKVVWSYFPFYIFLTGMLMLNTSVLGKFESLRPYEKIGAVVQQEVPPSVDTPIYMQEIFLHNMSYYAHRRGERCRGDRVFEVWDERNKKGAPFLALVKEKDLARFSGVKTLWKGYIYIGSSESRFFLMARDNIRAWRFGNYKRYQVYHLVYKPGG</sequence>
<comment type="caution">
    <text evidence="10">The sequence shown here is derived from an EMBL/GenBank/DDBJ whole genome shotgun (WGS) entry which is preliminary data.</text>
</comment>
<keyword evidence="3" id="KW-0328">Glycosyltransferase</keyword>
<keyword evidence="6 8" id="KW-1133">Transmembrane helix</keyword>
<feature type="transmembrane region" description="Helical" evidence="8">
    <location>
        <begin position="363"/>
        <end position="385"/>
    </location>
</feature>
<feature type="transmembrane region" description="Helical" evidence="8">
    <location>
        <begin position="20"/>
        <end position="43"/>
    </location>
</feature>
<dbReference type="Proteomes" id="UP001500298">
    <property type="component" value="Unassembled WGS sequence"/>
</dbReference>
<evidence type="ECO:0000256" key="7">
    <source>
        <dbReference type="ARBA" id="ARBA00023136"/>
    </source>
</evidence>
<evidence type="ECO:0000313" key="10">
    <source>
        <dbReference type="EMBL" id="GAA4848665.1"/>
    </source>
</evidence>
<keyword evidence="7 8" id="KW-0472">Membrane</keyword>
<dbReference type="Pfam" id="PF02366">
    <property type="entry name" value="PMT"/>
    <property type="match status" value="1"/>
</dbReference>
<evidence type="ECO:0000256" key="4">
    <source>
        <dbReference type="ARBA" id="ARBA00022679"/>
    </source>
</evidence>
<feature type="transmembrane region" description="Helical" evidence="8">
    <location>
        <begin position="278"/>
        <end position="303"/>
    </location>
</feature>
<evidence type="ECO:0000256" key="2">
    <source>
        <dbReference type="ARBA" id="ARBA00022475"/>
    </source>
</evidence>
<dbReference type="EMBL" id="BAABJX010000059">
    <property type="protein sequence ID" value="GAA4848665.1"/>
    <property type="molecule type" value="Genomic_DNA"/>
</dbReference>
<evidence type="ECO:0000256" key="5">
    <source>
        <dbReference type="ARBA" id="ARBA00022692"/>
    </source>
</evidence>
<dbReference type="PANTHER" id="PTHR33908:SF3">
    <property type="entry name" value="UNDECAPRENYL PHOSPHATE-ALPHA-4-AMINO-4-DEOXY-L-ARABINOSE ARABINOSYL TRANSFERASE"/>
    <property type="match status" value="1"/>
</dbReference>
<evidence type="ECO:0000256" key="1">
    <source>
        <dbReference type="ARBA" id="ARBA00004651"/>
    </source>
</evidence>
<feature type="transmembrane region" description="Helical" evidence="8">
    <location>
        <begin position="310"/>
        <end position="328"/>
    </location>
</feature>
<keyword evidence="2" id="KW-1003">Cell membrane</keyword>
<keyword evidence="5 8" id="KW-0812">Transmembrane</keyword>
<feature type="transmembrane region" description="Helical" evidence="8">
    <location>
        <begin position="100"/>
        <end position="117"/>
    </location>
</feature>
<dbReference type="InterPro" id="IPR003342">
    <property type="entry name" value="ArnT-like_N"/>
</dbReference>
<feature type="transmembrane region" description="Helical" evidence="8">
    <location>
        <begin position="391"/>
        <end position="409"/>
    </location>
</feature>
<evidence type="ECO:0000259" key="9">
    <source>
        <dbReference type="Pfam" id="PF02366"/>
    </source>
</evidence>
<dbReference type="PANTHER" id="PTHR33908">
    <property type="entry name" value="MANNOSYLTRANSFERASE YKCB-RELATED"/>
    <property type="match status" value="1"/>
</dbReference>
<organism evidence="10 11">
    <name type="scientific">Algivirga pacifica</name>
    <dbReference type="NCBI Taxonomy" id="1162670"/>
    <lineage>
        <taxon>Bacteria</taxon>
        <taxon>Pseudomonadati</taxon>
        <taxon>Bacteroidota</taxon>
        <taxon>Cytophagia</taxon>
        <taxon>Cytophagales</taxon>
        <taxon>Flammeovirgaceae</taxon>
        <taxon>Algivirga</taxon>
    </lineage>
</organism>
<feature type="transmembrane region" description="Helical" evidence="8">
    <location>
        <begin position="334"/>
        <end position="351"/>
    </location>
</feature>
<gene>
    <name evidence="10" type="ORF">GCM10023331_36760</name>
</gene>
<accession>A0ABP9DKK1</accession>
<feature type="transmembrane region" description="Helical" evidence="8">
    <location>
        <begin position="195"/>
        <end position="212"/>
    </location>
</feature>
<dbReference type="InterPro" id="IPR050297">
    <property type="entry name" value="LipidA_mod_glycosyltrf_83"/>
</dbReference>
<feature type="transmembrane region" description="Helical" evidence="8">
    <location>
        <begin position="224"/>
        <end position="249"/>
    </location>
</feature>
<keyword evidence="11" id="KW-1185">Reference proteome</keyword>
<dbReference type="RefSeq" id="WP_345374505.1">
    <property type="nucleotide sequence ID" value="NZ_BAABJX010000059.1"/>
</dbReference>
<feature type="domain" description="ArnT-like N-terminal" evidence="9">
    <location>
        <begin position="33"/>
        <end position="247"/>
    </location>
</feature>
<evidence type="ECO:0000256" key="3">
    <source>
        <dbReference type="ARBA" id="ARBA00022676"/>
    </source>
</evidence>
<feature type="transmembrane region" description="Helical" evidence="8">
    <location>
        <begin position="129"/>
        <end position="150"/>
    </location>
</feature>
<name>A0ABP9DKK1_9BACT</name>
<feature type="transmembrane region" description="Helical" evidence="8">
    <location>
        <begin position="421"/>
        <end position="439"/>
    </location>
</feature>
<reference evidence="11" key="1">
    <citation type="journal article" date="2019" name="Int. J. Syst. Evol. Microbiol.">
        <title>The Global Catalogue of Microorganisms (GCM) 10K type strain sequencing project: providing services to taxonomists for standard genome sequencing and annotation.</title>
        <authorList>
            <consortium name="The Broad Institute Genomics Platform"/>
            <consortium name="The Broad Institute Genome Sequencing Center for Infectious Disease"/>
            <person name="Wu L."/>
            <person name="Ma J."/>
        </authorList>
    </citation>
    <scope>NUCLEOTIDE SEQUENCE [LARGE SCALE GENOMIC DNA]</scope>
    <source>
        <strain evidence="11">JCM 18326</strain>
    </source>
</reference>
<proteinExistence type="predicted"/>
<evidence type="ECO:0000256" key="6">
    <source>
        <dbReference type="ARBA" id="ARBA00022989"/>
    </source>
</evidence>